<keyword evidence="2" id="KW-0645">Protease</keyword>
<dbReference type="GeneID" id="86818071"/>
<dbReference type="InterPro" id="IPR034122">
    <property type="entry name" value="Retropepsin-like_bacterial"/>
</dbReference>
<evidence type="ECO:0000313" key="3">
    <source>
        <dbReference type="Proteomes" id="UP000490060"/>
    </source>
</evidence>
<dbReference type="GO" id="GO:0008233">
    <property type="term" value="F:peptidase activity"/>
    <property type="evidence" value="ECO:0007669"/>
    <property type="project" value="UniProtKB-KW"/>
</dbReference>
<evidence type="ECO:0000256" key="1">
    <source>
        <dbReference type="SAM" id="Coils"/>
    </source>
</evidence>
<dbReference type="Pfam" id="PF13650">
    <property type="entry name" value="Asp_protease_2"/>
    <property type="match status" value="1"/>
</dbReference>
<evidence type="ECO:0000313" key="2">
    <source>
        <dbReference type="EMBL" id="SOU88188.1"/>
    </source>
</evidence>
<dbReference type="EMBL" id="OENE01000007">
    <property type="protein sequence ID" value="SOU88188.1"/>
    <property type="molecule type" value="Genomic_DNA"/>
</dbReference>
<organism evidence="2 3">
    <name type="scientific">Tenacibaculum finnmarkense genomovar ulcerans</name>
    <dbReference type="NCBI Taxonomy" id="2781388"/>
    <lineage>
        <taxon>Bacteria</taxon>
        <taxon>Pseudomonadati</taxon>
        <taxon>Bacteroidota</taxon>
        <taxon>Flavobacteriia</taxon>
        <taxon>Flavobacteriales</taxon>
        <taxon>Flavobacteriaceae</taxon>
        <taxon>Tenacibaculum</taxon>
        <taxon>Tenacibaculum finnmarkense</taxon>
    </lineage>
</organism>
<feature type="coiled-coil region" evidence="1">
    <location>
        <begin position="145"/>
        <end position="172"/>
    </location>
</feature>
<dbReference type="CDD" id="cd05483">
    <property type="entry name" value="retropepsin_like_bacteria"/>
    <property type="match status" value="1"/>
</dbReference>
<dbReference type="SUPFAM" id="SSF50630">
    <property type="entry name" value="Acid proteases"/>
    <property type="match status" value="1"/>
</dbReference>
<dbReference type="GO" id="GO:0006508">
    <property type="term" value="P:proteolysis"/>
    <property type="evidence" value="ECO:0007669"/>
    <property type="project" value="UniProtKB-KW"/>
</dbReference>
<dbReference type="InterPro" id="IPR021109">
    <property type="entry name" value="Peptidase_aspartic_dom_sf"/>
</dbReference>
<proteinExistence type="predicted"/>
<keyword evidence="2" id="KW-0378">Hydrolase</keyword>
<keyword evidence="1" id="KW-0175">Coiled coil</keyword>
<reference evidence="2 3" key="1">
    <citation type="submission" date="2017-11" db="EMBL/GenBank/DDBJ databases">
        <authorList>
            <person name="Duchaud E."/>
        </authorList>
    </citation>
    <scope>NUCLEOTIDE SEQUENCE [LARGE SCALE GENOMIC DNA]</scope>
    <source>
        <strain evidence="2 3">TNO010</strain>
    </source>
</reference>
<accession>A0A2I2M6L5</accession>
<gene>
    <name evidence="2" type="ORF">TNO010_150138</name>
</gene>
<dbReference type="Proteomes" id="UP000490060">
    <property type="component" value="Unassembled WGS sequence"/>
</dbReference>
<protein>
    <submittedName>
        <fullName evidence="2">Acid protease</fullName>
    </submittedName>
</protein>
<dbReference type="Gene3D" id="2.40.70.10">
    <property type="entry name" value="Acid Proteases"/>
    <property type="match status" value="1"/>
</dbReference>
<dbReference type="AlphaFoldDB" id="A0A2I2M6L5"/>
<name>A0A2I2M6L5_9FLAO</name>
<sequence>MASLKKVLKKKKYSKIKLRKKETHHLELTAKINGIKGTFILDTGASNSCVGLDLVNRFKLVSQESEVKAAGAGAIDMETRVSKNNVLKIGKWKTTKSNLVLFDLVHVNTALIQHDATEVDGIIGADILESGKALIDYDKGVLYLKKINEKRLKKLAEKAAKKQQKIARKIAKKIARKNEGNLSKVPF</sequence>
<dbReference type="RefSeq" id="WP_172505015.1">
    <property type="nucleotide sequence ID" value="NZ_JAFMUH010000001.1"/>
</dbReference>